<dbReference type="EMBL" id="PGXC01000013">
    <property type="protein sequence ID" value="PKK89750.1"/>
    <property type="molecule type" value="Genomic_DNA"/>
</dbReference>
<accession>A0A2N1PN50</accession>
<evidence type="ECO:0000313" key="1">
    <source>
        <dbReference type="EMBL" id="PKK89750.1"/>
    </source>
</evidence>
<dbReference type="Pfam" id="PF08889">
    <property type="entry name" value="WbqC"/>
    <property type="match status" value="1"/>
</dbReference>
<protein>
    <recommendedName>
        <fullName evidence="3">WbqC family protein</fullName>
    </recommendedName>
</protein>
<dbReference type="AlphaFoldDB" id="A0A2N1PN50"/>
<reference evidence="1 2" key="1">
    <citation type="journal article" date="2017" name="ISME J.">
        <title>Potential for microbial H2 and metal transformations associated with novel bacteria and archaea in deep terrestrial subsurface sediments.</title>
        <authorList>
            <person name="Hernsdorf A.W."/>
            <person name="Amano Y."/>
            <person name="Miyakawa K."/>
            <person name="Ise K."/>
            <person name="Suzuki Y."/>
            <person name="Anantharaman K."/>
            <person name="Probst A."/>
            <person name="Burstein D."/>
            <person name="Thomas B.C."/>
            <person name="Banfield J.F."/>
        </authorList>
    </citation>
    <scope>NUCLEOTIDE SEQUENCE [LARGE SCALE GENOMIC DNA]</scope>
    <source>
        <strain evidence="1">HGW-Wallbacteria-1</strain>
    </source>
</reference>
<dbReference type="InterPro" id="IPR014985">
    <property type="entry name" value="WbqC"/>
</dbReference>
<dbReference type="Proteomes" id="UP000233256">
    <property type="component" value="Unassembled WGS sequence"/>
</dbReference>
<organism evidence="1 2">
    <name type="scientific">Candidatus Wallbacteria bacterium HGW-Wallbacteria-1</name>
    <dbReference type="NCBI Taxonomy" id="2013854"/>
    <lineage>
        <taxon>Bacteria</taxon>
        <taxon>Candidatus Walliibacteriota</taxon>
    </lineage>
</organism>
<evidence type="ECO:0008006" key="3">
    <source>
        <dbReference type="Google" id="ProtNLM"/>
    </source>
</evidence>
<comment type="caution">
    <text evidence="1">The sequence shown here is derived from an EMBL/GenBank/DDBJ whole genome shotgun (WGS) entry which is preliminary data.</text>
</comment>
<evidence type="ECO:0000313" key="2">
    <source>
        <dbReference type="Proteomes" id="UP000233256"/>
    </source>
</evidence>
<sequence>MYFPWAGMLEQIRLCDNFVFYNDVQYSRGFFNRVQIKTDSGMRWLTVPLKNLHRGQLINQVQIDNGMNWQRSHRDQLRQAYSAAPYKNEMLDLIDKVLSEEYQYLDEISKASMFALINYFGLDENKLFMNSSQIEVTGKSSQRLIEICVNLGAASYLTGHGASKYLEHSLFEEHNIEVNYIDYGLKKFPQLYDSFTPYVTALDLVANCGQNGKSFIEGCVVPWRKFIKMKTDSRQE</sequence>
<proteinExistence type="predicted"/>
<name>A0A2N1PN50_9BACT</name>
<gene>
    <name evidence="1" type="ORF">CVV64_13035</name>
</gene>